<dbReference type="AlphaFoldDB" id="A0A803NJB9"/>
<keyword evidence="1" id="KW-0175">Coiled coil</keyword>
<sequence>MITSILLSVPQNLTFEFHTRGGRVFRGMLKTAVIGFVLSSHSLGAFCNACNDGGRLLGSEISPQLLVHPTVKHLLGERVESLASCDMCLFQTSSPLQSDTVSFTMDVAPKPSTTTFSYKLVHKSAMEGAGPSVAMSNSSTRKRQKLVVSAPEMGAFPQCRDPQLRRENVLSAVCKAEISENVHTLPPMGSIVEAALLAERVGAEAGVLVTELEQIKAANRDLHATNETLRAKLTNATIQIGGLQEANQQLEEENAH</sequence>
<dbReference type="Gramene" id="evm.model.01.1996">
    <property type="protein sequence ID" value="cds.evm.model.01.1996"/>
    <property type="gene ID" value="evm.TU.01.1996"/>
</dbReference>
<evidence type="ECO:0000313" key="2">
    <source>
        <dbReference type="EnsemblPlants" id="cds.evm.model.01.1996"/>
    </source>
</evidence>
<accession>A0A803NJB9</accession>
<keyword evidence="3" id="KW-1185">Reference proteome</keyword>
<feature type="coiled-coil region" evidence="1">
    <location>
        <begin position="212"/>
        <end position="253"/>
    </location>
</feature>
<evidence type="ECO:0000313" key="3">
    <source>
        <dbReference type="Proteomes" id="UP000596661"/>
    </source>
</evidence>
<dbReference type="EnsemblPlants" id="evm.model.01.1996">
    <property type="protein sequence ID" value="cds.evm.model.01.1996"/>
    <property type="gene ID" value="evm.TU.01.1996"/>
</dbReference>
<dbReference type="Proteomes" id="UP000596661">
    <property type="component" value="Chromosome 1"/>
</dbReference>
<dbReference type="EMBL" id="UZAU01000056">
    <property type="status" value="NOT_ANNOTATED_CDS"/>
    <property type="molecule type" value="Genomic_DNA"/>
</dbReference>
<evidence type="ECO:0000256" key="1">
    <source>
        <dbReference type="SAM" id="Coils"/>
    </source>
</evidence>
<proteinExistence type="predicted"/>
<reference evidence="2" key="2">
    <citation type="submission" date="2021-03" db="UniProtKB">
        <authorList>
            <consortium name="EnsemblPlants"/>
        </authorList>
    </citation>
    <scope>IDENTIFICATION</scope>
</reference>
<name>A0A803NJB9_CANSA</name>
<reference evidence="2" key="1">
    <citation type="submission" date="2018-11" db="EMBL/GenBank/DDBJ databases">
        <authorList>
            <person name="Grassa J C."/>
        </authorList>
    </citation>
    <scope>NUCLEOTIDE SEQUENCE [LARGE SCALE GENOMIC DNA]</scope>
</reference>
<protein>
    <submittedName>
        <fullName evidence="2">Uncharacterized protein</fullName>
    </submittedName>
</protein>
<organism evidence="2 3">
    <name type="scientific">Cannabis sativa</name>
    <name type="common">Hemp</name>
    <name type="synonym">Marijuana</name>
    <dbReference type="NCBI Taxonomy" id="3483"/>
    <lineage>
        <taxon>Eukaryota</taxon>
        <taxon>Viridiplantae</taxon>
        <taxon>Streptophyta</taxon>
        <taxon>Embryophyta</taxon>
        <taxon>Tracheophyta</taxon>
        <taxon>Spermatophyta</taxon>
        <taxon>Magnoliopsida</taxon>
        <taxon>eudicotyledons</taxon>
        <taxon>Gunneridae</taxon>
        <taxon>Pentapetalae</taxon>
        <taxon>rosids</taxon>
        <taxon>fabids</taxon>
        <taxon>Rosales</taxon>
        <taxon>Cannabaceae</taxon>
        <taxon>Cannabis</taxon>
    </lineage>
</organism>